<dbReference type="CDD" id="cd02516">
    <property type="entry name" value="CDP-ME_synthetase"/>
    <property type="match status" value="1"/>
</dbReference>
<evidence type="ECO:0000256" key="6">
    <source>
        <dbReference type="ARBA" id="ARBA00023229"/>
    </source>
</evidence>
<dbReference type="InterPro" id="IPR001228">
    <property type="entry name" value="IspD"/>
</dbReference>
<dbReference type="InterPro" id="IPR034683">
    <property type="entry name" value="IspD/TarI"/>
</dbReference>
<dbReference type="Gene3D" id="3.90.550.10">
    <property type="entry name" value="Spore Coat Polysaccharide Biosynthesis Protein SpsA, Chain A"/>
    <property type="match status" value="1"/>
</dbReference>
<feature type="site" description="Transition state stabilizer" evidence="7">
    <location>
        <position position="28"/>
    </location>
</feature>
<comment type="caution">
    <text evidence="8">The sequence shown here is derived from an EMBL/GenBank/DDBJ whole genome shotgun (WGS) entry which is preliminary data.</text>
</comment>
<dbReference type="InterPro" id="IPR018294">
    <property type="entry name" value="ISPD_synthase_CS"/>
</dbReference>
<evidence type="ECO:0000313" key="8">
    <source>
        <dbReference type="EMBL" id="MFC6381585.1"/>
    </source>
</evidence>
<organism evidence="8 9">
    <name type="scientific">Psychrobacter glacincola</name>
    <dbReference type="NCBI Taxonomy" id="56810"/>
    <lineage>
        <taxon>Bacteria</taxon>
        <taxon>Pseudomonadati</taxon>
        <taxon>Pseudomonadota</taxon>
        <taxon>Gammaproteobacteria</taxon>
        <taxon>Moraxellales</taxon>
        <taxon>Moraxellaceae</taxon>
        <taxon>Psychrobacter</taxon>
    </lineage>
</organism>
<dbReference type="HAMAP" id="MF_00108">
    <property type="entry name" value="IspD"/>
    <property type="match status" value="1"/>
</dbReference>
<evidence type="ECO:0000256" key="7">
    <source>
        <dbReference type="HAMAP-Rule" id="MF_00108"/>
    </source>
</evidence>
<accession>A0ABW1W966</accession>
<dbReference type="PANTHER" id="PTHR32125">
    <property type="entry name" value="2-C-METHYL-D-ERYTHRITOL 4-PHOSPHATE CYTIDYLYLTRANSFERASE, CHLOROPLASTIC"/>
    <property type="match status" value="1"/>
</dbReference>
<dbReference type="PANTHER" id="PTHR32125:SF4">
    <property type="entry name" value="2-C-METHYL-D-ERYTHRITOL 4-PHOSPHATE CYTIDYLYLTRANSFERASE, CHLOROPLASTIC"/>
    <property type="match status" value="1"/>
</dbReference>
<gene>
    <name evidence="7" type="primary">ispD</name>
    <name evidence="8" type="ORF">ACFP58_08985</name>
</gene>
<evidence type="ECO:0000256" key="4">
    <source>
        <dbReference type="ARBA" id="ARBA00022679"/>
    </source>
</evidence>
<feature type="site" description="Positions MEP for the nucleophilic attack" evidence="7">
    <location>
        <position position="258"/>
    </location>
</feature>
<comment type="catalytic activity">
    <reaction evidence="1 7">
        <text>2-C-methyl-D-erythritol 4-phosphate + CTP + H(+) = 4-CDP-2-C-methyl-D-erythritol + diphosphate</text>
        <dbReference type="Rhea" id="RHEA:13429"/>
        <dbReference type="ChEBI" id="CHEBI:15378"/>
        <dbReference type="ChEBI" id="CHEBI:33019"/>
        <dbReference type="ChEBI" id="CHEBI:37563"/>
        <dbReference type="ChEBI" id="CHEBI:57823"/>
        <dbReference type="ChEBI" id="CHEBI:58262"/>
        <dbReference type="EC" id="2.7.7.60"/>
    </reaction>
</comment>
<dbReference type="SUPFAM" id="SSF53448">
    <property type="entry name" value="Nucleotide-diphospho-sugar transferases"/>
    <property type="match status" value="1"/>
</dbReference>
<keyword evidence="6 7" id="KW-0414">Isoprene biosynthesis</keyword>
<proteinExistence type="inferred from homology"/>
<keyword evidence="9" id="KW-1185">Reference proteome</keyword>
<reference evidence="9" key="1">
    <citation type="journal article" date="2019" name="Int. J. Syst. Evol. Microbiol.">
        <title>The Global Catalogue of Microorganisms (GCM) 10K type strain sequencing project: providing services to taxonomists for standard genome sequencing and annotation.</title>
        <authorList>
            <consortium name="The Broad Institute Genomics Platform"/>
            <consortium name="The Broad Institute Genome Sequencing Center for Infectious Disease"/>
            <person name="Wu L."/>
            <person name="Ma J."/>
        </authorList>
    </citation>
    <scope>NUCLEOTIDE SEQUENCE [LARGE SCALE GENOMIC DNA]</scope>
    <source>
        <strain evidence="9">CCM 2050</strain>
    </source>
</reference>
<evidence type="ECO:0000313" key="9">
    <source>
        <dbReference type="Proteomes" id="UP001596264"/>
    </source>
</evidence>
<evidence type="ECO:0000256" key="5">
    <source>
        <dbReference type="ARBA" id="ARBA00022695"/>
    </source>
</evidence>
<protein>
    <recommendedName>
        <fullName evidence="7">2-C-methyl-D-erythritol 4-phosphate cytidylyltransferase</fullName>
        <ecNumber evidence="7">2.7.7.60</ecNumber>
    </recommendedName>
    <alternativeName>
        <fullName evidence="7">4-diphosphocytidyl-2C-methyl-D-erythritol synthase</fullName>
    </alternativeName>
    <alternativeName>
        <fullName evidence="7">MEP cytidylyltransferase</fullName>
        <shortName evidence="7">MCT</shortName>
    </alternativeName>
</protein>
<feature type="site" description="Positions MEP for the nucleophilic attack" evidence="7">
    <location>
        <position position="202"/>
    </location>
</feature>
<comment type="function">
    <text evidence="7">Catalyzes the formation of 4-diphosphocytidyl-2-C-methyl-D-erythritol from CTP and 2-C-methyl-D-erythritol 4-phosphate (MEP).</text>
</comment>
<dbReference type="Proteomes" id="UP001596264">
    <property type="component" value="Unassembled WGS sequence"/>
</dbReference>
<dbReference type="EMBL" id="JBHSTZ010000025">
    <property type="protein sequence ID" value="MFC6381585.1"/>
    <property type="molecule type" value="Genomic_DNA"/>
</dbReference>
<comment type="similarity">
    <text evidence="3 7">Belongs to the IspD/TarI cytidylyltransferase family. IspD subfamily.</text>
</comment>
<evidence type="ECO:0000256" key="1">
    <source>
        <dbReference type="ARBA" id="ARBA00001282"/>
    </source>
</evidence>
<evidence type="ECO:0000256" key="2">
    <source>
        <dbReference type="ARBA" id="ARBA00004787"/>
    </source>
</evidence>
<dbReference type="Pfam" id="PF01128">
    <property type="entry name" value="IspD"/>
    <property type="match status" value="2"/>
</dbReference>
<dbReference type="InterPro" id="IPR050088">
    <property type="entry name" value="IspD/TarI_cytidylyltransf_bact"/>
</dbReference>
<name>A0ABW1W966_9GAMM</name>
<dbReference type="PROSITE" id="PS01295">
    <property type="entry name" value="ISPD"/>
    <property type="match status" value="1"/>
</dbReference>
<sequence length="276" mass="30094">MESDHEYCIMNTTPKIHAMIVAAGRGSRFGASIPKQYTLLQGQTLLQHSVARLAESAYIDKCLLVVAADDSTAQTLSFAQPIYYAVGGAERWQSVQSGVEAMLNAGANKEDLVVIHDAARPAVPTHDIDAVIQAAMREPYGAILATPVADTLKQSYLAANMLCNLEYEAASPHKPLNAQPKLTNSKSGHNTLHAYAQKTIDRSHIWQAQTPQVFRLEQLQQVLSYVAEHNLAITDEASAFEYLELPIRLVTGSRQNIKLTYPDDAIVLAAILAAQS</sequence>
<dbReference type="InterPro" id="IPR029044">
    <property type="entry name" value="Nucleotide-diphossugar_trans"/>
</dbReference>
<dbReference type="EC" id="2.7.7.60" evidence="7"/>
<dbReference type="RefSeq" id="WP_201561777.1">
    <property type="nucleotide sequence ID" value="NZ_CAJGZK010000004.1"/>
</dbReference>
<comment type="pathway">
    <text evidence="2 7">Isoprenoid biosynthesis; isopentenyl diphosphate biosynthesis via DXP pathway; isopentenyl diphosphate from 1-deoxy-D-xylulose 5-phosphate: step 2/6.</text>
</comment>
<dbReference type="GO" id="GO:0016779">
    <property type="term" value="F:nucleotidyltransferase activity"/>
    <property type="evidence" value="ECO:0007669"/>
    <property type="project" value="UniProtKB-KW"/>
</dbReference>
<evidence type="ECO:0000256" key="3">
    <source>
        <dbReference type="ARBA" id="ARBA00009789"/>
    </source>
</evidence>
<keyword evidence="5 7" id="KW-0548">Nucleotidyltransferase</keyword>
<feature type="site" description="Transition state stabilizer" evidence="7">
    <location>
        <position position="35"/>
    </location>
</feature>
<keyword evidence="4 7" id="KW-0808">Transferase</keyword>